<protein>
    <recommendedName>
        <fullName evidence="7 8">Elongation factor P</fullName>
        <shortName evidence="7">EF-P</shortName>
    </recommendedName>
</protein>
<dbReference type="FunFam" id="2.40.50.140:FF:000004">
    <property type="entry name" value="Elongation factor P"/>
    <property type="match status" value="1"/>
</dbReference>
<feature type="domain" description="Elongation factor P C-terminal" evidence="10">
    <location>
        <begin position="131"/>
        <end position="186"/>
    </location>
</feature>
<dbReference type="SUPFAM" id="SSF50104">
    <property type="entry name" value="Translation proteins SH3-like domain"/>
    <property type="match status" value="1"/>
</dbReference>
<comment type="pathway">
    <text evidence="2 7">Protein biosynthesis; polypeptide chain elongation.</text>
</comment>
<dbReference type="Proteomes" id="UP000178230">
    <property type="component" value="Unassembled WGS sequence"/>
</dbReference>
<keyword evidence="5 7" id="KW-0251">Elongation factor</keyword>
<comment type="function">
    <text evidence="7">Involved in peptide bond synthesis. Stimulates efficient translation and peptide-bond synthesis on native or reconstituted 70S ribosomes in vitro. Probably functions indirectly by altering the affinity of the ribosome for aminoacyl-tRNA, thus increasing their reactivity as acceptors for peptidyl transferase.</text>
</comment>
<accession>A0A1F5YIV5</accession>
<dbReference type="InterPro" id="IPR001059">
    <property type="entry name" value="Transl_elong_P/YeiP_cen"/>
</dbReference>
<dbReference type="PANTHER" id="PTHR30053:SF12">
    <property type="entry name" value="ELONGATION FACTOR P (EF-P) FAMILY PROTEIN"/>
    <property type="match status" value="1"/>
</dbReference>
<dbReference type="GO" id="GO:0043043">
    <property type="term" value="P:peptide biosynthetic process"/>
    <property type="evidence" value="ECO:0007669"/>
    <property type="project" value="InterPro"/>
</dbReference>
<dbReference type="SMART" id="SM00841">
    <property type="entry name" value="Elong-fact-P_C"/>
    <property type="match status" value="1"/>
</dbReference>
<dbReference type="Gene3D" id="2.40.50.140">
    <property type="entry name" value="Nucleic acid-binding proteins"/>
    <property type="match status" value="2"/>
</dbReference>
<gene>
    <name evidence="7" type="primary">efp</name>
    <name evidence="12" type="ORF">A2Y99_02095</name>
</gene>
<dbReference type="AlphaFoldDB" id="A0A1F5YIV5"/>
<dbReference type="InterPro" id="IPR014722">
    <property type="entry name" value="Rib_uL2_dom2"/>
</dbReference>
<feature type="domain" description="Translation elongation factor P/YeiP central" evidence="11">
    <location>
        <begin position="69"/>
        <end position="123"/>
    </location>
</feature>
<dbReference type="GO" id="GO:0003746">
    <property type="term" value="F:translation elongation factor activity"/>
    <property type="evidence" value="ECO:0007669"/>
    <property type="project" value="UniProtKB-UniRule"/>
</dbReference>
<dbReference type="NCBIfam" id="TIGR00038">
    <property type="entry name" value="efp"/>
    <property type="match status" value="1"/>
</dbReference>
<evidence type="ECO:0000259" key="11">
    <source>
        <dbReference type="SMART" id="SM01185"/>
    </source>
</evidence>
<keyword evidence="6 7" id="KW-0648">Protein biosynthesis</keyword>
<dbReference type="InterPro" id="IPR020599">
    <property type="entry name" value="Transl_elong_fac_P/YeiP"/>
</dbReference>
<dbReference type="HAMAP" id="MF_00141">
    <property type="entry name" value="EF_P"/>
    <property type="match status" value="1"/>
</dbReference>
<dbReference type="Pfam" id="PF09285">
    <property type="entry name" value="Elong-fact-P_C"/>
    <property type="match status" value="1"/>
</dbReference>
<dbReference type="EMBL" id="MFIY01000023">
    <property type="protein sequence ID" value="OGG00139.1"/>
    <property type="molecule type" value="Genomic_DNA"/>
</dbReference>
<dbReference type="NCBIfam" id="NF001810">
    <property type="entry name" value="PRK00529.1"/>
    <property type="match status" value="1"/>
</dbReference>
<dbReference type="GO" id="GO:0005829">
    <property type="term" value="C:cytosol"/>
    <property type="evidence" value="ECO:0007669"/>
    <property type="project" value="UniProtKB-ARBA"/>
</dbReference>
<dbReference type="SMART" id="SM01185">
    <property type="entry name" value="EFP"/>
    <property type="match status" value="1"/>
</dbReference>
<dbReference type="Pfam" id="PF08207">
    <property type="entry name" value="EFP_N"/>
    <property type="match status" value="1"/>
</dbReference>
<evidence type="ECO:0000256" key="6">
    <source>
        <dbReference type="ARBA" id="ARBA00022917"/>
    </source>
</evidence>
<evidence type="ECO:0000313" key="13">
    <source>
        <dbReference type="Proteomes" id="UP000178230"/>
    </source>
</evidence>
<evidence type="ECO:0000256" key="7">
    <source>
        <dbReference type="HAMAP-Rule" id="MF_00141"/>
    </source>
</evidence>
<organism evidence="12 13">
    <name type="scientific">Candidatus Gottesmanbacteria bacterium RBG_13_37_7</name>
    <dbReference type="NCBI Taxonomy" id="1798369"/>
    <lineage>
        <taxon>Bacteria</taxon>
        <taxon>Candidatus Gottesmaniibacteriota</taxon>
    </lineage>
</organism>
<name>A0A1F5YIV5_9BACT</name>
<evidence type="ECO:0000256" key="9">
    <source>
        <dbReference type="RuleBase" id="RU004389"/>
    </source>
</evidence>
<comment type="subcellular location">
    <subcellularLocation>
        <location evidence="1 7">Cytoplasm</location>
    </subcellularLocation>
</comment>
<dbReference type="SUPFAM" id="SSF50249">
    <property type="entry name" value="Nucleic acid-binding proteins"/>
    <property type="match status" value="2"/>
</dbReference>
<dbReference type="Gene3D" id="2.30.30.30">
    <property type="match status" value="1"/>
</dbReference>
<evidence type="ECO:0000256" key="4">
    <source>
        <dbReference type="ARBA" id="ARBA00022490"/>
    </source>
</evidence>
<sequence length="188" mass="21605">MSKISVTQLQKGIFINFKNEPYQVTDFTFVNPGKGSAFVRTKLKNLKTAKVQEFTYKSGESVEEIPINIQEMQFLYLEGNMLIFMDKFTYEQYSLDKTMVGLFYQFMKTGETYQVLVHDNKAIGMRYPKKVKLKVVSAEEAVKGNTATGAKKIVELETGVKISTPLFIKRDDEIYIDPETGEYLERSK</sequence>
<evidence type="ECO:0000256" key="5">
    <source>
        <dbReference type="ARBA" id="ARBA00022768"/>
    </source>
</evidence>
<evidence type="ECO:0000256" key="1">
    <source>
        <dbReference type="ARBA" id="ARBA00004496"/>
    </source>
</evidence>
<dbReference type="UniPathway" id="UPA00345"/>
<dbReference type="InterPro" id="IPR008991">
    <property type="entry name" value="Translation_prot_SH3-like_sf"/>
</dbReference>
<comment type="similarity">
    <text evidence="3 7 9">Belongs to the elongation factor P family.</text>
</comment>
<dbReference type="FunFam" id="2.30.30.30:FF:000003">
    <property type="entry name" value="Elongation factor P"/>
    <property type="match status" value="1"/>
</dbReference>
<dbReference type="InterPro" id="IPR012340">
    <property type="entry name" value="NA-bd_OB-fold"/>
</dbReference>
<dbReference type="PANTHER" id="PTHR30053">
    <property type="entry name" value="ELONGATION FACTOR P"/>
    <property type="match status" value="1"/>
</dbReference>
<dbReference type="InterPro" id="IPR015365">
    <property type="entry name" value="Elong-fact-P_C"/>
</dbReference>
<dbReference type="InterPro" id="IPR011768">
    <property type="entry name" value="Transl_elongation_fac_P"/>
</dbReference>
<proteinExistence type="inferred from homology"/>
<evidence type="ECO:0000259" key="10">
    <source>
        <dbReference type="SMART" id="SM00841"/>
    </source>
</evidence>
<evidence type="ECO:0000256" key="3">
    <source>
        <dbReference type="ARBA" id="ARBA00009479"/>
    </source>
</evidence>
<evidence type="ECO:0000256" key="2">
    <source>
        <dbReference type="ARBA" id="ARBA00004815"/>
    </source>
</evidence>
<dbReference type="PIRSF" id="PIRSF005901">
    <property type="entry name" value="EF-P"/>
    <property type="match status" value="1"/>
</dbReference>
<comment type="caution">
    <text evidence="12">The sequence shown here is derived from an EMBL/GenBank/DDBJ whole genome shotgun (WGS) entry which is preliminary data.</text>
</comment>
<dbReference type="Pfam" id="PF01132">
    <property type="entry name" value="EFP"/>
    <property type="match status" value="1"/>
</dbReference>
<reference evidence="12 13" key="1">
    <citation type="journal article" date="2016" name="Nat. Commun.">
        <title>Thousands of microbial genomes shed light on interconnected biogeochemical processes in an aquifer system.</title>
        <authorList>
            <person name="Anantharaman K."/>
            <person name="Brown C.T."/>
            <person name="Hug L.A."/>
            <person name="Sharon I."/>
            <person name="Castelle C.J."/>
            <person name="Probst A.J."/>
            <person name="Thomas B.C."/>
            <person name="Singh A."/>
            <person name="Wilkins M.J."/>
            <person name="Karaoz U."/>
            <person name="Brodie E.L."/>
            <person name="Williams K.H."/>
            <person name="Hubbard S.S."/>
            <person name="Banfield J.F."/>
        </authorList>
    </citation>
    <scope>NUCLEOTIDE SEQUENCE [LARGE SCALE GENOMIC DNA]</scope>
</reference>
<keyword evidence="4 7" id="KW-0963">Cytoplasm</keyword>
<evidence type="ECO:0000313" key="12">
    <source>
        <dbReference type="EMBL" id="OGG00139.1"/>
    </source>
</evidence>
<evidence type="ECO:0000256" key="8">
    <source>
        <dbReference type="NCBIfam" id="TIGR00038"/>
    </source>
</evidence>
<dbReference type="InterPro" id="IPR013185">
    <property type="entry name" value="Transl_elong_KOW-like"/>
</dbReference>